<name>A0A6P7PP31_BETSP</name>
<dbReference type="Gene3D" id="1.20.1280.290">
    <property type="match status" value="1"/>
</dbReference>
<keyword evidence="9" id="KW-1185">Reference proteome</keyword>
<dbReference type="GeneID" id="114869243"/>
<evidence type="ECO:0000313" key="9">
    <source>
        <dbReference type="Proteomes" id="UP000515150"/>
    </source>
</evidence>
<evidence type="ECO:0000313" key="10">
    <source>
        <dbReference type="RefSeq" id="XP_029029129.2"/>
    </source>
</evidence>
<dbReference type="PANTHER" id="PTHR12226">
    <property type="entry name" value="MANNOSE-P-DOLICHOL UTILIZATION DEFECT 1 LEC35 -RELATED"/>
    <property type="match status" value="1"/>
</dbReference>
<comment type="subcellular location">
    <subcellularLocation>
        <location evidence="1">Membrane</location>
        <topology evidence="1">Multi-pass membrane protein</topology>
    </subcellularLocation>
</comment>
<organism evidence="9 10">
    <name type="scientific">Betta splendens</name>
    <name type="common">Siamese fighting fish</name>
    <dbReference type="NCBI Taxonomy" id="158456"/>
    <lineage>
        <taxon>Eukaryota</taxon>
        <taxon>Metazoa</taxon>
        <taxon>Chordata</taxon>
        <taxon>Craniata</taxon>
        <taxon>Vertebrata</taxon>
        <taxon>Euteleostomi</taxon>
        <taxon>Actinopterygii</taxon>
        <taxon>Neopterygii</taxon>
        <taxon>Teleostei</taxon>
        <taxon>Neoteleostei</taxon>
        <taxon>Acanthomorphata</taxon>
        <taxon>Anabantaria</taxon>
        <taxon>Anabantiformes</taxon>
        <taxon>Anabantoidei</taxon>
        <taxon>Osphronemidae</taxon>
        <taxon>Betta</taxon>
    </lineage>
</organism>
<dbReference type="Pfam" id="PF04193">
    <property type="entry name" value="PQ-loop"/>
    <property type="match status" value="1"/>
</dbReference>
<sequence>MASSPVREFLVTYFMPDKCYEELFVRLHFHAPCVRLVLTKAAGFWMLLDVLLAQLPQLLKILWSGSAEGLSLVSVIMQLYALSCPVVYAMANHFPLFAWAERILTLAQTLVIVFLILRYRGDTLKGLLFVLAYTCVMFLLGSYAAAKVILAMHSSSVAALIASKALQAGTNYCNGHTGQLSSLSVFLTWAGSLGATFTSVQVSASRITHTAALMYSLH</sequence>
<proteinExistence type="inferred from homology"/>
<keyword evidence="6 8" id="KW-0472">Membrane</keyword>
<accession>A0A6P7PP31</accession>
<dbReference type="OrthoDB" id="271506at2759"/>
<dbReference type="GO" id="GO:0016020">
    <property type="term" value="C:membrane"/>
    <property type="evidence" value="ECO:0007669"/>
    <property type="project" value="UniProtKB-SubCell"/>
</dbReference>
<evidence type="ECO:0000256" key="5">
    <source>
        <dbReference type="ARBA" id="ARBA00022989"/>
    </source>
</evidence>
<dbReference type="InterPro" id="IPR006603">
    <property type="entry name" value="PQ-loop_rpt"/>
</dbReference>
<reference evidence="10" key="1">
    <citation type="submission" date="2025-08" db="UniProtKB">
        <authorList>
            <consortium name="RefSeq"/>
        </authorList>
    </citation>
    <scope>IDENTIFICATION</scope>
</reference>
<keyword evidence="2" id="KW-0813">Transport</keyword>
<keyword evidence="4" id="KW-0677">Repeat</keyword>
<keyword evidence="3 8" id="KW-0812">Transmembrane</keyword>
<evidence type="ECO:0000256" key="8">
    <source>
        <dbReference type="SAM" id="Phobius"/>
    </source>
</evidence>
<dbReference type="GO" id="GO:0009312">
    <property type="term" value="P:oligosaccharide biosynthetic process"/>
    <property type="evidence" value="ECO:0007669"/>
    <property type="project" value="TreeGrafter"/>
</dbReference>
<dbReference type="AlphaFoldDB" id="A0A6P7PP31"/>
<protein>
    <submittedName>
        <fullName evidence="10">Mannose-P-dolichol utilization defect 1 protein-like</fullName>
    </submittedName>
</protein>
<evidence type="ECO:0000256" key="1">
    <source>
        <dbReference type="ARBA" id="ARBA00004141"/>
    </source>
</evidence>
<evidence type="ECO:0000256" key="4">
    <source>
        <dbReference type="ARBA" id="ARBA00022737"/>
    </source>
</evidence>
<dbReference type="InterPro" id="IPR016817">
    <property type="entry name" value="MannP-dilichol_defect-1"/>
</dbReference>
<dbReference type="RefSeq" id="XP_029029129.2">
    <property type="nucleotide sequence ID" value="XM_029173296.3"/>
</dbReference>
<feature type="transmembrane region" description="Helical" evidence="8">
    <location>
        <begin position="69"/>
        <end position="91"/>
    </location>
</feature>
<dbReference type="PANTHER" id="PTHR12226:SF2">
    <property type="entry name" value="MANNOSE-P-DOLICHOL UTILIZATION DEFECT 1 PROTEIN"/>
    <property type="match status" value="1"/>
</dbReference>
<feature type="transmembrane region" description="Helical" evidence="8">
    <location>
        <begin position="103"/>
        <end position="121"/>
    </location>
</feature>
<dbReference type="InParanoid" id="A0A6P7PP31"/>
<evidence type="ECO:0000256" key="6">
    <source>
        <dbReference type="ARBA" id="ARBA00023136"/>
    </source>
</evidence>
<gene>
    <name evidence="10" type="primary">LOC114869243</name>
</gene>
<evidence type="ECO:0000256" key="3">
    <source>
        <dbReference type="ARBA" id="ARBA00022692"/>
    </source>
</evidence>
<dbReference type="SMART" id="SM00679">
    <property type="entry name" value="CTNS"/>
    <property type="match status" value="2"/>
</dbReference>
<feature type="transmembrane region" description="Helical" evidence="8">
    <location>
        <begin position="127"/>
        <end position="146"/>
    </location>
</feature>
<dbReference type="KEGG" id="bspl:114869243"/>
<comment type="similarity">
    <text evidence="7">Belongs to the MPDU1 (TC 2.A.43.3) family.</text>
</comment>
<dbReference type="Proteomes" id="UP000515150">
    <property type="component" value="Chromosome 14"/>
</dbReference>
<keyword evidence="5 8" id="KW-1133">Transmembrane helix</keyword>
<evidence type="ECO:0000256" key="2">
    <source>
        <dbReference type="ARBA" id="ARBA00022448"/>
    </source>
</evidence>
<evidence type="ECO:0000256" key="7">
    <source>
        <dbReference type="ARBA" id="ARBA00038475"/>
    </source>
</evidence>